<dbReference type="CDD" id="cd08422">
    <property type="entry name" value="PBP2_CrgA_like"/>
    <property type="match status" value="1"/>
</dbReference>
<dbReference type="EMBL" id="BJYU01000009">
    <property type="protein sequence ID" value="GEO13370.1"/>
    <property type="molecule type" value="Genomic_DNA"/>
</dbReference>
<comment type="caution">
    <text evidence="6">The sequence shown here is derived from an EMBL/GenBank/DDBJ whole genome shotgun (WGS) entry which is preliminary data.</text>
</comment>
<dbReference type="FunFam" id="3.40.190.290:FF:000001">
    <property type="entry name" value="Transcriptional regulator, LysR family"/>
    <property type="match status" value="1"/>
</dbReference>
<dbReference type="Pfam" id="PF03466">
    <property type="entry name" value="LysR_substrate"/>
    <property type="match status" value="1"/>
</dbReference>
<dbReference type="Gene3D" id="1.10.10.10">
    <property type="entry name" value="Winged helix-like DNA-binding domain superfamily/Winged helix DNA-binding domain"/>
    <property type="match status" value="1"/>
</dbReference>
<dbReference type="InterPro" id="IPR005119">
    <property type="entry name" value="LysR_subst-bd"/>
</dbReference>
<dbReference type="InterPro" id="IPR036388">
    <property type="entry name" value="WH-like_DNA-bd_sf"/>
</dbReference>
<dbReference type="GO" id="GO:0043565">
    <property type="term" value="F:sequence-specific DNA binding"/>
    <property type="evidence" value="ECO:0007669"/>
    <property type="project" value="TreeGrafter"/>
</dbReference>
<comment type="similarity">
    <text evidence="1">Belongs to the LysR transcriptional regulatory family.</text>
</comment>
<dbReference type="OrthoDB" id="9786526at2"/>
<dbReference type="GO" id="GO:0003700">
    <property type="term" value="F:DNA-binding transcription factor activity"/>
    <property type="evidence" value="ECO:0007669"/>
    <property type="project" value="InterPro"/>
</dbReference>
<evidence type="ECO:0000256" key="2">
    <source>
        <dbReference type="ARBA" id="ARBA00023015"/>
    </source>
</evidence>
<dbReference type="Pfam" id="PF00126">
    <property type="entry name" value="HTH_1"/>
    <property type="match status" value="1"/>
</dbReference>
<dbReference type="FunFam" id="1.10.10.10:FF:000001">
    <property type="entry name" value="LysR family transcriptional regulator"/>
    <property type="match status" value="1"/>
</dbReference>
<keyword evidence="4" id="KW-0804">Transcription</keyword>
<evidence type="ECO:0000313" key="7">
    <source>
        <dbReference type="Proteomes" id="UP000321085"/>
    </source>
</evidence>
<dbReference type="Gene3D" id="3.40.190.290">
    <property type="match status" value="1"/>
</dbReference>
<dbReference type="GO" id="GO:0006351">
    <property type="term" value="P:DNA-templated transcription"/>
    <property type="evidence" value="ECO:0007669"/>
    <property type="project" value="TreeGrafter"/>
</dbReference>
<dbReference type="Proteomes" id="UP000321085">
    <property type="component" value="Unassembled WGS sequence"/>
</dbReference>
<evidence type="ECO:0000313" key="6">
    <source>
        <dbReference type="EMBL" id="GEO13370.1"/>
    </source>
</evidence>
<dbReference type="InterPro" id="IPR000847">
    <property type="entry name" value="LysR_HTH_N"/>
</dbReference>
<evidence type="ECO:0000256" key="3">
    <source>
        <dbReference type="ARBA" id="ARBA00023125"/>
    </source>
</evidence>
<organism evidence="6 7">
    <name type="scientific">Microvirga aerophila</name>
    <dbReference type="NCBI Taxonomy" id="670291"/>
    <lineage>
        <taxon>Bacteria</taxon>
        <taxon>Pseudomonadati</taxon>
        <taxon>Pseudomonadota</taxon>
        <taxon>Alphaproteobacteria</taxon>
        <taxon>Hyphomicrobiales</taxon>
        <taxon>Methylobacteriaceae</taxon>
        <taxon>Microvirga</taxon>
    </lineage>
</organism>
<gene>
    <name evidence="6" type="ORF">MAE02_10660</name>
</gene>
<sequence length="296" mass="31403">MNTDDLAVLVHAASSGSLSAAARRLGLTPMIASRRLASLERETGTRLLHRTTRSVSLTPEGEAFLPHAQAMLEAMEAAQASLAPSATHGANGLLRVTAPAAFGRKVVAPLMPALLEQNPELRVDLELTDSVVDIVSAGIDVAVRIGRLRDSSLIAKKLAPNPRVLCASPAYLERAGTPQTLEDLGRHECILLSGTTHWPFEIGGRLKDIRVNGRLSSSSVEAVHAACLGGLGLALLSAWDVVDELRSGALVEVPLSAALPQEIAIWAVYPSARLVLPKLRVFIAALDQALAERRRA</sequence>
<dbReference type="RefSeq" id="WP_114184861.1">
    <property type="nucleotide sequence ID" value="NZ_BJYU01000009.1"/>
</dbReference>
<evidence type="ECO:0000259" key="5">
    <source>
        <dbReference type="PROSITE" id="PS50931"/>
    </source>
</evidence>
<keyword evidence="3" id="KW-0238">DNA-binding</keyword>
<dbReference type="PANTHER" id="PTHR30537">
    <property type="entry name" value="HTH-TYPE TRANSCRIPTIONAL REGULATOR"/>
    <property type="match status" value="1"/>
</dbReference>
<dbReference type="PANTHER" id="PTHR30537:SF5">
    <property type="entry name" value="HTH-TYPE TRANSCRIPTIONAL ACTIVATOR TTDR-RELATED"/>
    <property type="match status" value="1"/>
</dbReference>
<dbReference type="InterPro" id="IPR036390">
    <property type="entry name" value="WH_DNA-bd_sf"/>
</dbReference>
<feature type="domain" description="HTH lysR-type" evidence="5">
    <location>
        <begin position="1"/>
        <end position="58"/>
    </location>
</feature>
<dbReference type="SUPFAM" id="SSF46785">
    <property type="entry name" value="Winged helix' DNA-binding domain"/>
    <property type="match status" value="1"/>
</dbReference>
<name>A0A512BN39_9HYPH</name>
<evidence type="ECO:0000256" key="4">
    <source>
        <dbReference type="ARBA" id="ARBA00023163"/>
    </source>
</evidence>
<proteinExistence type="inferred from homology"/>
<keyword evidence="7" id="KW-1185">Reference proteome</keyword>
<accession>A0A512BN39</accession>
<reference evidence="6 7" key="1">
    <citation type="submission" date="2019-07" db="EMBL/GenBank/DDBJ databases">
        <title>Whole genome shotgun sequence of Microvirga aerophila NBRC 106136.</title>
        <authorList>
            <person name="Hosoyama A."/>
            <person name="Uohara A."/>
            <person name="Ohji S."/>
            <person name="Ichikawa N."/>
        </authorList>
    </citation>
    <scope>NUCLEOTIDE SEQUENCE [LARGE SCALE GENOMIC DNA]</scope>
    <source>
        <strain evidence="6 7">NBRC 106136</strain>
    </source>
</reference>
<keyword evidence="2" id="KW-0805">Transcription regulation</keyword>
<dbReference type="InterPro" id="IPR058163">
    <property type="entry name" value="LysR-type_TF_proteobact-type"/>
</dbReference>
<protein>
    <submittedName>
        <fullName evidence="6">LysR family transcriptional regulator</fullName>
    </submittedName>
</protein>
<dbReference type="PROSITE" id="PS50931">
    <property type="entry name" value="HTH_LYSR"/>
    <property type="match status" value="1"/>
</dbReference>
<evidence type="ECO:0000256" key="1">
    <source>
        <dbReference type="ARBA" id="ARBA00009437"/>
    </source>
</evidence>
<dbReference type="AlphaFoldDB" id="A0A512BN39"/>
<dbReference type="SUPFAM" id="SSF53850">
    <property type="entry name" value="Periplasmic binding protein-like II"/>
    <property type="match status" value="1"/>
</dbReference>